<feature type="compositionally biased region" description="Low complexity" evidence="7">
    <location>
        <begin position="248"/>
        <end position="262"/>
    </location>
</feature>
<protein>
    <submittedName>
        <fullName evidence="9">Ethylene-responsive transcription factor</fullName>
    </submittedName>
</protein>
<dbReference type="EMBL" id="KE345811">
    <property type="protein sequence ID" value="EXC17342.1"/>
    <property type="molecule type" value="Genomic_DNA"/>
</dbReference>
<keyword evidence="5" id="KW-0539">Nucleus</keyword>
<dbReference type="KEGG" id="mnt:21410147"/>
<name>W9RY64_9ROSA</name>
<dbReference type="GO" id="GO:0009873">
    <property type="term" value="P:ethylene-activated signaling pathway"/>
    <property type="evidence" value="ECO:0007669"/>
    <property type="project" value="InterPro"/>
</dbReference>
<organism evidence="9 10">
    <name type="scientific">Morus notabilis</name>
    <dbReference type="NCBI Taxonomy" id="981085"/>
    <lineage>
        <taxon>Eukaryota</taxon>
        <taxon>Viridiplantae</taxon>
        <taxon>Streptophyta</taxon>
        <taxon>Embryophyta</taxon>
        <taxon>Tracheophyta</taxon>
        <taxon>Spermatophyta</taxon>
        <taxon>Magnoliopsida</taxon>
        <taxon>eudicotyledons</taxon>
        <taxon>Gunneridae</taxon>
        <taxon>Pentapetalae</taxon>
        <taxon>rosids</taxon>
        <taxon>fabids</taxon>
        <taxon>Rosales</taxon>
        <taxon>Moraceae</taxon>
        <taxon>Moreae</taxon>
        <taxon>Morus</taxon>
    </lineage>
</organism>
<dbReference type="CDD" id="cd00018">
    <property type="entry name" value="AP2"/>
    <property type="match status" value="1"/>
</dbReference>
<dbReference type="GO" id="GO:0005634">
    <property type="term" value="C:nucleus"/>
    <property type="evidence" value="ECO:0007669"/>
    <property type="project" value="UniProtKB-SubCell"/>
</dbReference>
<dbReference type="OrthoDB" id="642765at2759"/>
<evidence type="ECO:0000313" key="10">
    <source>
        <dbReference type="Proteomes" id="UP000030645"/>
    </source>
</evidence>
<evidence type="ECO:0000256" key="4">
    <source>
        <dbReference type="ARBA" id="ARBA00023163"/>
    </source>
</evidence>
<dbReference type="InterPro" id="IPR001471">
    <property type="entry name" value="AP2/ERF_dom"/>
</dbReference>
<feature type="compositionally biased region" description="Polar residues" evidence="7">
    <location>
        <begin position="1"/>
        <end position="10"/>
    </location>
</feature>
<evidence type="ECO:0000256" key="6">
    <source>
        <dbReference type="ARBA" id="ARBA00024343"/>
    </source>
</evidence>
<dbReference type="SMART" id="SM00380">
    <property type="entry name" value="AP2"/>
    <property type="match status" value="1"/>
</dbReference>
<feature type="domain" description="AP2/ERF" evidence="8">
    <location>
        <begin position="152"/>
        <end position="209"/>
    </location>
</feature>
<dbReference type="Pfam" id="PF00847">
    <property type="entry name" value="AP2"/>
    <property type="match status" value="1"/>
</dbReference>
<dbReference type="Proteomes" id="UP000030645">
    <property type="component" value="Unassembled WGS sequence"/>
</dbReference>
<gene>
    <name evidence="9" type="ORF">L484_027531</name>
</gene>
<feature type="region of interest" description="Disordered" evidence="7">
    <location>
        <begin position="125"/>
        <end position="156"/>
    </location>
</feature>
<feature type="compositionally biased region" description="Low complexity" evidence="7">
    <location>
        <begin position="125"/>
        <end position="140"/>
    </location>
</feature>
<evidence type="ECO:0000256" key="7">
    <source>
        <dbReference type="SAM" id="MobiDB-lite"/>
    </source>
</evidence>
<comment type="subcellular location">
    <subcellularLocation>
        <location evidence="1">Nucleus</location>
    </subcellularLocation>
</comment>
<evidence type="ECO:0000256" key="5">
    <source>
        <dbReference type="ARBA" id="ARBA00023242"/>
    </source>
</evidence>
<dbReference type="InterPro" id="IPR036955">
    <property type="entry name" value="AP2/ERF_dom_sf"/>
</dbReference>
<proteinExistence type="inferred from homology"/>
<evidence type="ECO:0000256" key="3">
    <source>
        <dbReference type="ARBA" id="ARBA00023125"/>
    </source>
</evidence>
<evidence type="ECO:0000256" key="1">
    <source>
        <dbReference type="ARBA" id="ARBA00004123"/>
    </source>
</evidence>
<dbReference type="PROSITE" id="PS51032">
    <property type="entry name" value="AP2_ERF"/>
    <property type="match status" value="1"/>
</dbReference>
<dbReference type="GO" id="GO:0003700">
    <property type="term" value="F:DNA-binding transcription factor activity"/>
    <property type="evidence" value="ECO:0007669"/>
    <property type="project" value="InterPro"/>
</dbReference>
<dbReference type="GO" id="GO:0003677">
    <property type="term" value="F:DNA binding"/>
    <property type="evidence" value="ECO:0007669"/>
    <property type="project" value="UniProtKB-KW"/>
</dbReference>
<dbReference type="AlphaFoldDB" id="W9RY64"/>
<keyword evidence="2" id="KW-0805">Transcription regulation</keyword>
<evidence type="ECO:0000256" key="2">
    <source>
        <dbReference type="ARBA" id="ARBA00023015"/>
    </source>
</evidence>
<dbReference type="STRING" id="981085.W9RY64"/>
<feature type="compositionally biased region" description="Basic residues" evidence="7">
    <location>
        <begin position="143"/>
        <end position="156"/>
    </location>
</feature>
<evidence type="ECO:0000313" key="9">
    <source>
        <dbReference type="EMBL" id="EXC17342.1"/>
    </source>
</evidence>
<keyword evidence="4" id="KW-0804">Transcription</keyword>
<keyword evidence="3" id="KW-0238">DNA-binding</keyword>
<dbReference type="Gene3D" id="3.30.730.10">
    <property type="entry name" value="AP2/ERF domain"/>
    <property type="match status" value="1"/>
</dbReference>
<dbReference type="eggNOG" id="ENOG502S258">
    <property type="taxonomic scope" value="Eukaryota"/>
</dbReference>
<dbReference type="PANTHER" id="PTHR31190">
    <property type="entry name" value="DNA-BINDING DOMAIN"/>
    <property type="match status" value="1"/>
</dbReference>
<dbReference type="PRINTS" id="PR00367">
    <property type="entry name" value="ETHRSPELEMNT"/>
</dbReference>
<dbReference type="PANTHER" id="PTHR31190:SF181">
    <property type="entry name" value="OS02G0764700 PROTEIN"/>
    <property type="match status" value="1"/>
</dbReference>
<keyword evidence="10" id="KW-1185">Reference proteome</keyword>
<reference evidence="10" key="1">
    <citation type="submission" date="2013-01" db="EMBL/GenBank/DDBJ databases">
        <title>Draft Genome Sequence of a Mulberry Tree, Morus notabilis C.K. Schneid.</title>
        <authorList>
            <person name="He N."/>
            <person name="Zhao S."/>
        </authorList>
    </citation>
    <scope>NUCLEOTIDE SEQUENCE</scope>
</reference>
<dbReference type="InterPro" id="IPR044808">
    <property type="entry name" value="ERF_plant"/>
</dbReference>
<comment type="similarity">
    <text evidence="6">Belongs to the AP2/ERF transcription factor family. ERF subfamily.</text>
</comment>
<sequence length="316" mass="34877">MSPKRQNLSESPPPPFSASYPPPPPPAPPATRRLLTHDQEFSIMVSTLRNIVSGNDSASAAPEFLQFPLFADAMISGGDNNNQFRAEDLDTCQVCGLDIERCLGCKLFSPISSSPQNHNEMTMINANNNNNHISSGSSNSRPAPRKRMGKKNYRGVRQRPWGKWAAEIRDPRRATRVWLGTFNTAEEAARAYDKAAIDFRGPRAKLNFPFPDTSLRTNVQSNAINASTSSINTAEEVRLHAAMPAAQEQESSENPSSSGLMSAHADDHIRFDSMDIEKDLQSSSDFWDEDIHKWLMDFSGDHSSDSGNGSGIFNYS</sequence>
<dbReference type="FunFam" id="3.30.730.10:FF:000001">
    <property type="entry name" value="Ethylene-responsive transcription factor 2"/>
    <property type="match status" value="1"/>
</dbReference>
<dbReference type="InterPro" id="IPR016177">
    <property type="entry name" value="DNA-bd_dom_sf"/>
</dbReference>
<accession>W9RY64</accession>
<feature type="compositionally biased region" description="Pro residues" evidence="7">
    <location>
        <begin position="11"/>
        <end position="29"/>
    </location>
</feature>
<feature type="region of interest" description="Disordered" evidence="7">
    <location>
        <begin position="243"/>
        <end position="262"/>
    </location>
</feature>
<dbReference type="SUPFAM" id="SSF54171">
    <property type="entry name" value="DNA-binding domain"/>
    <property type="match status" value="1"/>
</dbReference>
<evidence type="ECO:0000259" key="8">
    <source>
        <dbReference type="PROSITE" id="PS51032"/>
    </source>
</evidence>
<feature type="region of interest" description="Disordered" evidence="7">
    <location>
        <begin position="1"/>
        <end position="29"/>
    </location>
</feature>